<protein>
    <recommendedName>
        <fullName evidence="3">UFSP1/2/DUB catalytic domain-containing protein</fullName>
    </recommendedName>
</protein>
<sequence length="226" mass="25325">MNPLLQNVHASLPPLDPAAALVRGDYLYYHYGCDGVNDQGWGCGYRTLQTMCSLIQGQRGESMRDVPSIKKFQDALVAMEDKPKSFAGSKEWIGSFELCICIDYFYEVPCRLLHVTSGDKLVDHLPDLQKHFWEFGSIIMMGKKFSPKFLTSVFFLFPGGDSDNASKGIVGVSIEKKSLLVVDPHFSGSLASVEDLYDSGMVSWRPLDSFLEHSFYNFCLPQLKAK</sequence>
<accession>A0A8W8J5W3</accession>
<dbReference type="Proteomes" id="UP000005408">
    <property type="component" value="Unassembled WGS sequence"/>
</dbReference>
<dbReference type="EnsemblMetazoa" id="G17197.1">
    <property type="protein sequence ID" value="G17197.1:cds"/>
    <property type="gene ID" value="G17197"/>
</dbReference>
<evidence type="ECO:0000313" key="5">
    <source>
        <dbReference type="Proteomes" id="UP000005408"/>
    </source>
</evidence>
<dbReference type="AlphaFoldDB" id="A0A8W8J5W3"/>
<name>A0A8W8J5W3_MAGGI</name>
<dbReference type="PANTHER" id="PTHR48153:SF3">
    <property type="entry name" value="INACTIVE UFM1-SPECIFIC PROTEASE 1"/>
    <property type="match status" value="1"/>
</dbReference>
<proteinExistence type="inferred from homology"/>
<organism evidence="4 5">
    <name type="scientific">Magallana gigas</name>
    <name type="common">Pacific oyster</name>
    <name type="synonym">Crassostrea gigas</name>
    <dbReference type="NCBI Taxonomy" id="29159"/>
    <lineage>
        <taxon>Eukaryota</taxon>
        <taxon>Metazoa</taxon>
        <taxon>Spiralia</taxon>
        <taxon>Lophotrochozoa</taxon>
        <taxon>Mollusca</taxon>
        <taxon>Bivalvia</taxon>
        <taxon>Autobranchia</taxon>
        <taxon>Pteriomorphia</taxon>
        <taxon>Ostreida</taxon>
        <taxon>Ostreoidea</taxon>
        <taxon>Ostreidae</taxon>
        <taxon>Magallana</taxon>
    </lineage>
</organism>
<keyword evidence="5" id="KW-1185">Reference proteome</keyword>
<dbReference type="Pfam" id="PF07910">
    <property type="entry name" value="Peptidase_C78"/>
    <property type="match status" value="1"/>
</dbReference>
<evidence type="ECO:0000313" key="4">
    <source>
        <dbReference type="EnsemblMetazoa" id="G17197.1:cds"/>
    </source>
</evidence>
<dbReference type="PANTHER" id="PTHR48153">
    <property type="entry name" value="UFM1-SPECIFIC PROTEASE 2"/>
    <property type="match status" value="1"/>
</dbReference>
<evidence type="ECO:0000259" key="3">
    <source>
        <dbReference type="Pfam" id="PF07910"/>
    </source>
</evidence>
<keyword evidence="2" id="KW-0378">Hydrolase</keyword>
<dbReference type="GO" id="GO:0071567">
    <property type="term" value="F:deUFMylase activity"/>
    <property type="evidence" value="ECO:0007669"/>
    <property type="project" value="UniProtKB-ARBA"/>
</dbReference>
<evidence type="ECO:0000256" key="1">
    <source>
        <dbReference type="ARBA" id="ARBA00008552"/>
    </source>
</evidence>
<comment type="similarity">
    <text evidence="1">Belongs to the peptidase C78 family.</text>
</comment>
<evidence type="ECO:0000256" key="2">
    <source>
        <dbReference type="ARBA" id="ARBA00022801"/>
    </source>
</evidence>
<feature type="domain" description="UFSP1/2/DUB catalytic" evidence="3">
    <location>
        <begin position="20"/>
        <end position="219"/>
    </location>
</feature>
<dbReference type="SUPFAM" id="SSF54001">
    <property type="entry name" value="Cysteine proteinases"/>
    <property type="match status" value="1"/>
</dbReference>
<reference evidence="4" key="1">
    <citation type="submission" date="2022-08" db="UniProtKB">
        <authorList>
            <consortium name="EnsemblMetazoa"/>
        </authorList>
    </citation>
    <scope>IDENTIFICATION</scope>
    <source>
        <strain evidence="4">05x7-T-G4-1.051#20</strain>
    </source>
</reference>
<dbReference type="InterPro" id="IPR038765">
    <property type="entry name" value="Papain-like_cys_pep_sf"/>
</dbReference>
<dbReference type="InterPro" id="IPR012462">
    <property type="entry name" value="UFSP1/2_DUB_cat"/>
</dbReference>
<dbReference type="Gene3D" id="3.90.70.130">
    <property type="match status" value="1"/>
</dbReference>